<proteinExistence type="predicted"/>
<dbReference type="EMBL" id="JACXAE010000099">
    <property type="protein sequence ID" value="MBD2776920.1"/>
    <property type="molecule type" value="Genomic_DNA"/>
</dbReference>
<evidence type="ECO:0000313" key="2">
    <source>
        <dbReference type="Proteomes" id="UP000629098"/>
    </source>
</evidence>
<comment type="caution">
    <text evidence="1">The sequence shown here is derived from an EMBL/GenBank/DDBJ whole genome shotgun (WGS) entry which is preliminary data.</text>
</comment>
<reference evidence="1" key="1">
    <citation type="submission" date="2020-09" db="EMBL/GenBank/DDBJ databases">
        <title>Iningainema tapete sp. nov. (Scytonemataceae, Cyanobacteria) from greenhouses in central Florida (USA) produces two types of nodularin with biosynthetic potential for microcystin-LR and anabaenopeptins.</title>
        <authorList>
            <person name="Berthold D.E."/>
            <person name="Lefler F.W."/>
            <person name="Huang I.-S."/>
            <person name="Abdulla H."/>
            <person name="Zimba P.V."/>
            <person name="Laughinghouse H.D. IV."/>
        </authorList>
    </citation>
    <scope>NUCLEOTIDE SEQUENCE</scope>
    <source>
        <strain evidence="1">BLCCT55</strain>
    </source>
</reference>
<keyword evidence="2" id="KW-1185">Reference proteome</keyword>
<sequence>MGQRCSLSLEWVGAFASGTAKSAITLSAASRYKSVSNWSWEGVGLAIAI</sequence>
<accession>A0A8J6XRA7</accession>
<evidence type="ECO:0000313" key="1">
    <source>
        <dbReference type="EMBL" id="MBD2776920.1"/>
    </source>
</evidence>
<gene>
    <name evidence="1" type="ORF">ICL16_33935</name>
</gene>
<protein>
    <submittedName>
        <fullName evidence="1">Uncharacterized protein</fullName>
    </submittedName>
</protein>
<dbReference type="AlphaFoldDB" id="A0A8J6XRA7"/>
<dbReference type="RefSeq" id="WP_190835990.1">
    <property type="nucleotide sequence ID" value="NZ_CAWPPI010000099.1"/>
</dbReference>
<dbReference type="Proteomes" id="UP000629098">
    <property type="component" value="Unassembled WGS sequence"/>
</dbReference>
<organism evidence="1 2">
    <name type="scientific">Iningainema tapete BLCC-T55</name>
    <dbReference type="NCBI Taxonomy" id="2748662"/>
    <lineage>
        <taxon>Bacteria</taxon>
        <taxon>Bacillati</taxon>
        <taxon>Cyanobacteriota</taxon>
        <taxon>Cyanophyceae</taxon>
        <taxon>Nostocales</taxon>
        <taxon>Scytonemataceae</taxon>
        <taxon>Iningainema tapete</taxon>
    </lineage>
</organism>
<name>A0A8J6XRA7_9CYAN</name>